<dbReference type="InterPro" id="IPR001461">
    <property type="entry name" value="Aspartic_peptidase_A1"/>
</dbReference>
<dbReference type="PROSITE" id="PS51767">
    <property type="entry name" value="PEPTIDASE_A1"/>
    <property type="match status" value="1"/>
</dbReference>
<dbReference type="GO" id="GO:0004190">
    <property type="term" value="F:aspartic-type endopeptidase activity"/>
    <property type="evidence" value="ECO:0007669"/>
    <property type="project" value="UniProtKB-KW"/>
</dbReference>
<accession>A0A0F4GQQ3</accession>
<keyword evidence="4 7" id="KW-0378">Hydrolase</keyword>
<proteinExistence type="inferred from homology"/>
<comment type="caution">
    <text evidence="9">The sequence shown here is derived from an EMBL/GenBank/DDBJ whole genome shotgun (WGS) entry which is preliminary data.</text>
</comment>
<dbReference type="GO" id="GO:0006508">
    <property type="term" value="P:proteolysis"/>
    <property type="evidence" value="ECO:0007669"/>
    <property type="project" value="UniProtKB-KW"/>
</dbReference>
<dbReference type="Gene3D" id="2.40.70.10">
    <property type="entry name" value="Acid Proteases"/>
    <property type="match status" value="2"/>
</dbReference>
<evidence type="ECO:0000256" key="1">
    <source>
        <dbReference type="ARBA" id="ARBA00007447"/>
    </source>
</evidence>
<evidence type="ECO:0000256" key="7">
    <source>
        <dbReference type="RuleBase" id="RU000454"/>
    </source>
</evidence>
<feature type="active site" evidence="5">
    <location>
        <position position="325"/>
    </location>
</feature>
<evidence type="ECO:0000256" key="4">
    <source>
        <dbReference type="ARBA" id="ARBA00022801"/>
    </source>
</evidence>
<evidence type="ECO:0000313" key="9">
    <source>
        <dbReference type="EMBL" id="KJX99779.1"/>
    </source>
</evidence>
<evidence type="ECO:0000256" key="5">
    <source>
        <dbReference type="PIRSR" id="PIRSR601461-1"/>
    </source>
</evidence>
<dbReference type="FunFam" id="2.40.70.10:FF:000115">
    <property type="entry name" value="Lysosomal aspartic protease"/>
    <property type="match status" value="1"/>
</dbReference>
<dbReference type="InterPro" id="IPR001969">
    <property type="entry name" value="Aspartic_peptidase_AS"/>
</dbReference>
<dbReference type="PANTHER" id="PTHR47966:SF57">
    <property type="entry name" value="PEPTIDASE A1 DOMAIN-CONTAINING PROTEIN"/>
    <property type="match status" value="1"/>
</dbReference>
<comment type="similarity">
    <text evidence="1 7">Belongs to the peptidase A1 family.</text>
</comment>
<dbReference type="CDD" id="cd05471">
    <property type="entry name" value="pepsin_like"/>
    <property type="match status" value="1"/>
</dbReference>
<feature type="domain" description="Peptidase A1" evidence="8">
    <location>
        <begin position="128"/>
        <end position="457"/>
    </location>
</feature>
<sequence>MVQDGSVGSHHLLPLPPSRYPSTFSFYFIMKTTAAILSLGALALAAPTQETQGTKVEYSRKRHEHQKREDGSVDTQWFLGNFKKTLLKYDSNFELPNALQNVPAILKRDTNANEPLTDQSQDGLDSLYYGAGQVNTQTFTFDFDTGSSDTFVPGPTCGTQQGCVGKTKYNERGVDRGNTTSITYGSGQVTGENYLDDVTIAGLTATRQNVISLTQAEGFANSASDGLMGMAFQSIANSKSSPYFFTLVDQGKVSPSEFSFYLGRAKSNTGGKSEMTLGGRDSSRYTGSFTPVPVSSQTYWQVPIDGVTVNKNAALPTTAGQAAIDTGTTLIIAPNAAALSIFSQIPGSVPLPLGGAVTLFAYPCASKPTVNLKFAGKSFAVNPLDLNFGRLTDDLGLDLSGLPVLGDLAGGLYCLAGIAGADFRPGENFYIVGDTFLKNWYSTYEYQSPSKAFVNFAKAV</sequence>
<dbReference type="EMBL" id="LAFY01000344">
    <property type="protein sequence ID" value="KJX99779.1"/>
    <property type="molecule type" value="Genomic_DNA"/>
</dbReference>
<dbReference type="STRING" id="1047168.A0A0F4GQQ3"/>
<dbReference type="Pfam" id="PF00026">
    <property type="entry name" value="Asp"/>
    <property type="match status" value="1"/>
</dbReference>
<evidence type="ECO:0000256" key="2">
    <source>
        <dbReference type="ARBA" id="ARBA00022670"/>
    </source>
</evidence>
<dbReference type="PROSITE" id="PS00141">
    <property type="entry name" value="ASP_PROTEASE"/>
    <property type="match status" value="1"/>
</dbReference>
<name>A0A0F4GQQ3_9PEZI</name>
<organism evidence="9 10">
    <name type="scientific">Zymoseptoria brevis</name>
    <dbReference type="NCBI Taxonomy" id="1047168"/>
    <lineage>
        <taxon>Eukaryota</taxon>
        <taxon>Fungi</taxon>
        <taxon>Dikarya</taxon>
        <taxon>Ascomycota</taxon>
        <taxon>Pezizomycotina</taxon>
        <taxon>Dothideomycetes</taxon>
        <taxon>Dothideomycetidae</taxon>
        <taxon>Mycosphaerellales</taxon>
        <taxon>Mycosphaerellaceae</taxon>
        <taxon>Zymoseptoria</taxon>
    </lineage>
</organism>
<keyword evidence="6" id="KW-1015">Disulfide bond</keyword>
<evidence type="ECO:0000256" key="6">
    <source>
        <dbReference type="PIRSR" id="PIRSR601461-2"/>
    </source>
</evidence>
<keyword evidence="2 7" id="KW-0645">Protease</keyword>
<dbReference type="InterPro" id="IPR021109">
    <property type="entry name" value="Peptidase_aspartic_dom_sf"/>
</dbReference>
<dbReference type="MEROPS" id="A01.078"/>
<dbReference type="PRINTS" id="PR00792">
    <property type="entry name" value="PEPSIN"/>
</dbReference>
<protein>
    <submittedName>
        <fullName evidence="9">Acid protease like protein</fullName>
    </submittedName>
</protein>
<dbReference type="AlphaFoldDB" id="A0A0F4GQQ3"/>
<dbReference type="SUPFAM" id="SSF50630">
    <property type="entry name" value="Acid proteases"/>
    <property type="match status" value="1"/>
</dbReference>
<dbReference type="PANTHER" id="PTHR47966">
    <property type="entry name" value="BETA-SITE APP-CLEAVING ENZYME, ISOFORM A-RELATED"/>
    <property type="match status" value="1"/>
</dbReference>
<evidence type="ECO:0000259" key="8">
    <source>
        <dbReference type="PROSITE" id="PS51767"/>
    </source>
</evidence>
<keyword evidence="10" id="KW-1185">Reference proteome</keyword>
<dbReference type="Proteomes" id="UP000033647">
    <property type="component" value="Unassembled WGS sequence"/>
</dbReference>
<feature type="disulfide bond" evidence="6">
    <location>
        <begin position="157"/>
        <end position="163"/>
    </location>
</feature>
<reference evidence="9 10" key="1">
    <citation type="submission" date="2015-03" db="EMBL/GenBank/DDBJ databases">
        <title>RNA-seq based gene annotation and comparative genomics of four Zymoseptoria species reveal species-specific pathogenicity related genes and transposable element activity.</title>
        <authorList>
            <person name="Grandaubert J."/>
            <person name="Bhattacharyya A."/>
            <person name="Stukenbrock E.H."/>
        </authorList>
    </citation>
    <scope>NUCLEOTIDE SEQUENCE [LARGE SCALE GENOMIC DNA]</scope>
    <source>
        <strain evidence="9 10">Zb18110</strain>
    </source>
</reference>
<feature type="active site" evidence="5">
    <location>
        <position position="144"/>
    </location>
</feature>
<keyword evidence="3 7" id="KW-0064">Aspartyl protease</keyword>
<dbReference type="InterPro" id="IPR034164">
    <property type="entry name" value="Pepsin-like_dom"/>
</dbReference>
<evidence type="ECO:0000256" key="3">
    <source>
        <dbReference type="ARBA" id="ARBA00022750"/>
    </source>
</evidence>
<dbReference type="OrthoDB" id="660550at2759"/>
<evidence type="ECO:0000313" key="10">
    <source>
        <dbReference type="Proteomes" id="UP000033647"/>
    </source>
</evidence>
<gene>
    <name evidence="9" type="ORF">TI39_contig352g00012</name>
</gene>
<dbReference type="InterPro" id="IPR033121">
    <property type="entry name" value="PEPTIDASE_A1"/>
</dbReference>